<protein>
    <submittedName>
        <fullName evidence="1">Uncharacterized protein</fullName>
    </submittedName>
</protein>
<comment type="caution">
    <text evidence="1">The sequence shown here is derived from an EMBL/GenBank/DDBJ whole genome shotgun (WGS) entry which is preliminary data.</text>
</comment>
<dbReference type="EMBL" id="JADGMS010000008">
    <property type="protein sequence ID" value="KAF9677609.1"/>
    <property type="molecule type" value="Genomic_DNA"/>
</dbReference>
<reference evidence="1 2" key="1">
    <citation type="submission" date="2020-10" db="EMBL/GenBank/DDBJ databases">
        <title>Plant Genome Project.</title>
        <authorList>
            <person name="Zhang R.-G."/>
        </authorList>
    </citation>
    <scope>NUCLEOTIDE SEQUENCE [LARGE SCALE GENOMIC DNA]</scope>
    <source>
        <strain evidence="1">FAFU-HL-1</strain>
        <tissue evidence="1">Leaf</tissue>
    </source>
</reference>
<proteinExistence type="predicted"/>
<organism evidence="1 2">
    <name type="scientific">Salix dunnii</name>
    <dbReference type="NCBI Taxonomy" id="1413687"/>
    <lineage>
        <taxon>Eukaryota</taxon>
        <taxon>Viridiplantae</taxon>
        <taxon>Streptophyta</taxon>
        <taxon>Embryophyta</taxon>
        <taxon>Tracheophyta</taxon>
        <taxon>Spermatophyta</taxon>
        <taxon>Magnoliopsida</taxon>
        <taxon>eudicotyledons</taxon>
        <taxon>Gunneridae</taxon>
        <taxon>Pentapetalae</taxon>
        <taxon>rosids</taxon>
        <taxon>fabids</taxon>
        <taxon>Malpighiales</taxon>
        <taxon>Salicaceae</taxon>
        <taxon>Saliceae</taxon>
        <taxon>Salix</taxon>
    </lineage>
</organism>
<keyword evidence="2" id="KW-1185">Reference proteome</keyword>
<sequence length="322" mass="36263">MHAQFFSSYFPPPETLSLLFYPPRRPLHLHRPLAYEKIRFKMACLGLTASSRASGLVEGKEIRGVTAKLCFDKDPFVQIYLKFNSSSGLYDDVLQLFEEMRNFQFEARRRGSVNHNTGFWPSLKFKARDILYLKTPATAENSMKLSDVKLLSYSRIQIHMQQDSGFTSVTLPDNTVNGREENSNPLRFAKASPICSPLPLLTLYKTHREFKSSPSRINVNLAVDLSVGDSVLGQYLGVEIAELSKESGVHSTLAREEESLDSDVVVLYAFMAELIVSACLVKKRILSKDLMAHKDMARLLTPSARFHLLPVLGEPPHAIQVN</sequence>
<evidence type="ECO:0000313" key="2">
    <source>
        <dbReference type="Proteomes" id="UP000657918"/>
    </source>
</evidence>
<gene>
    <name evidence="1" type="ORF">SADUNF_Sadunf08G0125400</name>
</gene>
<name>A0A835K2T6_9ROSI</name>
<evidence type="ECO:0000313" key="1">
    <source>
        <dbReference type="EMBL" id="KAF9677609.1"/>
    </source>
</evidence>
<dbReference type="Proteomes" id="UP000657918">
    <property type="component" value="Chromosome 8"/>
</dbReference>
<dbReference type="AlphaFoldDB" id="A0A835K2T6"/>
<accession>A0A835K2T6</accession>